<gene>
    <name evidence="2" type="ORF">BJ987_006002</name>
</gene>
<feature type="transmembrane region" description="Helical" evidence="1">
    <location>
        <begin position="32"/>
        <end position="55"/>
    </location>
</feature>
<evidence type="ECO:0000313" key="2">
    <source>
        <dbReference type="EMBL" id="MBP2193101.1"/>
    </source>
</evidence>
<feature type="transmembrane region" description="Helical" evidence="1">
    <location>
        <begin position="148"/>
        <end position="170"/>
    </location>
</feature>
<name>A0ABS4QN22_9NOCA</name>
<evidence type="ECO:0008006" key="4">
    <source>
        <dbReference type="Google" id="ProtNLM"/>
    </source>
</evidence>
<organism evidence="2 3">
    <name type="scientific">Nocardia goodfellowii</name>
    <dbReference type="NCBI Taxonomy" id="882446"/>
    <lineage>
        <taxon>Bacteria</taxon>
        <taxon>Bacillati</taxon>
        <taxon>Actinomycetota</taxon>
        <taxon>Actinomycetes</taxon>
        <taxon>Mycobacteriales</taxon>
        <taxon>Nocardiaceae</taxon>
        <taxon>Nocardia</taxon>
    </lineage>
</organism>
<proteinExistence type="predicted"/>
<sequence>MQLLQPLLQWVGWQVFGITAVPLVTTGGRDHLIFWMLLFCILVVSVAGTAVWTLLDRRSEYRRLAGWFFVFIRLCVAGSMMNYGLAKLIPTQMPPPALRTLITPYGDFTSLDVLWYQVGVSLPYEVLLGAAEVLGAILLFIPQTRIAGAILVMVDIALVFVMDVCFGVYVRTLSGHLLLMSLLLLAPEARRLVNVLLLDRPAGISTAPYPFHTKRSRRIAAGAQILLGIWVGTAFLPMSIDYWREQHPPESPVYGIWTVTEFTRDGIEVPPLTTDRTRWRKVVFDEPGWVTYQRMDDSLVDVRSTIDIATHRIELSGPSDTEPKPLALFTFEHESDDRLRLTGSLNGHPVSITLDRVDLSQFPLRNYQFQWVEPENS</sequence>
<feature type="transmembrane region" description="Helical" evidence="1">
    <location>
        <begin position="67"/>
        <end position="86"/>
    </location>
</feature>
<keyword evidence="1" id="KW-0472">Membrane</keyword>
<dbReference type="EMBL" id="JAGGMR010000001">
    <property type="protein sequence ID" value="MBP2193101.1"/>
    <property type="molecule type" value="Genomic_DNA"/>
</dbReference>
<feature type="transmembrane region" description="Helical" evidence="1">
    <location>
        <begin position="7"/>
        <end position="26"/>
    </location>
</feature>
<protein>
    <recommendedName>
        <fullName evidence="4">DoxX family protein</fullName>
    </recommendedName>
</protein>
<reference evidence="2 3" key="1">
    <citation type="submission" date="2021-03" db="EMBL/GenBank/DDBJ databases">
        <title>Sequencing the genomes of 1000 actinobacteria strains.</title>
        <authorList>
            <person name="Klenk H.-P."/>
        </authorList>
    </citation>
    <scope>NUCLEOTIDE SEQUENCE [LARGE SCALE GENOMIC DNA]</scope>
    <source>
        <strain evidence="2 3">DSM 45516</strain>
    </source>
</reference>
<evidence type="ECO:0000313" key="3">
    <source>
        <dbReference type="Proteomes" id="UP001519325"/>
    </source>
</evidence>
<feature type="transmembrane region" description="Helical" evidence="1">
    <location>
        <begin position="114"/>
        <end position="141"/>
    </location>
</feature>
<keyword evidence="1" id="KW-0812">Transmembrane</keyword>
<comment type="caution">
    <text evidence="2">The sequence shown here is derived from an EMBL/GenBank/DDBJ whole genome shotgun (WGS) entry which is preliminary data.</text>
</comment>
<evidence type="ECO:0000256" key="1">
    <source>
        <dbReference type="SAM" id="Phobius"/>
    </source>
</evidence>
<keyword evidence="1" id="KW-1133">Transmembrane helix</keyword>
<keyword evidence="3" id="KW-1185">Reference proteome</keyword>
<dbReference type="Proteomes" id="UP001519325">
    <property type="component" value="Unassembled WGS sequence"/>
</dbReference>
<dbReference type="RefSeq" id="WP_245366185.1">
    <property type="nucleotide sequence ID" value="NZ_JAGGMR010000001.1"/>
</dbReference>
<accession>A0ABS4QN22</accession>